<protein>
    <recommendedName>
        <fullName evidence="11">AAA+ ATPase domain-containing protein</fullName>
    </recommendedName>
</protein>
<feature type="compositionally biased region" description="Polar residues" evidence="10">
    <location>
        <begin position="497"/>
        <end position="514"/>
    </location>
</feature>
<evidence type="ECO:0000313" key="13">
    <source>
        <dbReference type="Proteomes" id="UP000017836"/>
    </source>
</evidence>
<feature type="compositionally biased region" description="Acidic residues" evidence="10">
    <location>
        <begin position="28"/>
        <end position="39"/>
    </location>
</feature>
<feature type="region of interest" description="Disordered" evidence="10">
    <location>
        <begin position="927"/>
        <end position="947"/>
    </location>
</feature>
<dbReference type="OMA" id="VNVMVSY"/>
<dbReference type="AlphaFoldDB" id="W1P479"/>
<feature type="compositionally biased region" description="Polar residues" evidence="10">
    <location>
        <begin position="339"/>
        <end position="351"/>
    </location>
</feature>
<feature type="region of interest" description="Disordered" evidence="10">
    <location>
        <begin position="21"/>
        <end position="48"/>
    </location>
</feature>
<evidence type="ECO:0000256" key="10">
    <source>
        <dbReference type="SAM" id="MobiDB-lite"/>
    </source>
</evidence>
<dbReference type="SUPFAM" id="SSF52540">
    <property type="entry name" value="P-loop containing nucleoside triphosphate hydrolases"/>
    <property type="match status" value="1"/>
</dbReference>
<keyword evidence="8" id="KW-0131">Cell cycle</keyword>
<dbReference type="Gene3D" id="1.10.8.60">
    <property type="match status" value="1"/>
</dbReference>
<evidence type="ECO:0000256" key="9">
    <source>
        <dbReference type="ARBA" id="ARBA00043975"/>
    </source>
</evidence>
<sequence length="1028" mass="115977">MNEEMDMDMPLQDELEWLEHCASHQYEEEYEEPEPDEPPSELAESILSPPALKKSVLLIGNVPENKQKSPEGNAGKEMDMAMPLSDKLEWLEHRASHHYEDFEEPEIEMLDNLPLPLQNQKKRMRSNGYEATNVPEKRKLSPTKAAEKETFSEELNKLPNLAEECHEDEDWLRYPKEGADDSSFYDGSVWDENWPSRFASEIEGDFVPITGTSGVRVYARLSKGEVLGFRNPSVERASSGLLSEPIRSLMEKVEQEALQKACLASTRVPDEEIHCLVPEASERLWVDKYAPSSFTELLSDEQTNREVLCWLKQWDPCVFGSQIRATPDYIMTSLRRHSSPSQRHSNKSSYSNKDRAPLREVQDLKKPSSMIPGDSYVKSISRFWNKRSSGNDRPEKVLLLCGPPGLGKTTLAHVAARHCGYRVVEVNASDDRSASTIEGKILDVVQMNSIMADSKPKCLIIDEIDGALGEGKGAIEVILKMLAAEKKSIAGKGGILDQSQPEKSSTRKGSPKTNKITRLSRPIICICNDLYTPALRPLRQIATVHTFVQPSISRVVKRLKYICKKEGFKTSALGLTALAEYTECDIRSCLNALQFLYKKKENLNTVDIGSQVIGRKDMSRSIFDVWKEVFQKRKVKVERATRNDCKNLHKDFDHLHDLISNHGDYELIMDGIYENFLNLHYHDALMEKTVKCLDILGVSDSFIQRILRTQQFSLHAYQASLAIAIRSFIAQVEKPTIEWPKSFQRSRVTSMEKKDLLKLWLGKISPSISRHFAPESFVQDASSLLLNILSPPTLRPVAMHLLSDRERDHVNNVVETMVSYSITYKNGKVDPPEGTQKYAATEVSTLCLDPPLGDFMKFKDHHPGHYILPLAVRQILVHEVEKHKLLGENRSRFELPSEVSVHESVPFPSKGDAKSYSTKASYAASPVETSLAKSENVRPRQQNVHGGISNNVKAVGLMTKTTGNAKKPVGGSNFFDRFRKSNCKGSQGPDASLPQSATIERDSRPLLFKFNEGFTNAVKRPVRVRELL</sequence>
<dbReference type="InterPro" id="IPR003593">
    <property type="entry name" value="AAA+_ATPase"/>
</dbReference>
<dbReference type="SMART" id="SM00382">
    <property type="entry name" value="AAA"/>
    <property type="match status" value="1"/>
</dbReference>
<keyword evidence="7" id="KW-0539">Nucleus</keyword>
<evidence type="ECO:0000256" key="5">
    <source>
        <dbReference type="ARBA" id="ARBA00022840"/>
    </source>
</evidence>
<dbReference type="GO" id="GO:0005524">
    <property type="term" value="F:ATP binding"/>
    <property type="evidence" value="ECO:0007669"/>
    <property type="project" value="UniProtKB-KW"/>
</dbReference>
<dbReference type="CDD" id="cd00009">
    <property type="entry name" value="AAA"/>
    <property type="match status" value="1"/>
</dbReference>
<dbReference type="HOGENOM" id="CLU_004894_2_0_1"/>
<proteinExistence type="inferred from homology"/>
<dbReference type="Gramene" id="ERN04662">
    <property type="protein sequence ID" value="ERN04662"/>
    <property type="gene ID" value="AMTR_s00076p00097050"/>
</dbReference>
<name>W1P479_AMBTC</name>
<dbReference type="PANTHER" id="PTHR46765">
    <property type="entry name" value="P-LOOP CONTAINING NUCLEOSIDE TRIPHOSPHATE HYDROLASES SUPERFAMILY PROTEIN"/>
    <property type="match status" value="1"/>
</dbReference>
<dbReference type="GO" id="GO:0006260">
    <property type="term" value="P:DNA replication"/>
    <property type="evidence" value="ECO:0007669"/>
    <property type="project" value="UniProtKB-KW"/>
</dbReference>
<dbReference type="GO" id="GO:0003677">
    <property type="term" value="F:DNA binding"/>
    <property type="evidence" value="ECO:0007669"/>
    <property type="project" value="UniProtKB-KW"/>
</dbReference>
<accession>W1P479</accession>
<dbReference type="GO" id="GO:0007062">
    <property type="term" value="P:sister chromatid cohesion"/>
    <property type="evidence" value="ECO:0000318"/>
    <property type="project" value="GO_Central"/>
</dbReference>
<dbReference type="Pfam" id="PF00004">
    <property type="entry name" value="AAA"/>
    <property type="match status" value="1"/>
</dbReference>
<keyword evidence="13" id="KW-1185">Reference proteome</keyword>
<dbReference type="GO" id="GO:0016887">
    <property type="term" value="F:ATP hydrolysis activity"/>
    <property type="evidence" value="ECO:0007669"/>
    <property type="project" value="InterPro"/>
</dbReference>
<organism evidence="12 13">
    <name type="scientific">Amborella trichopoda</name>
    <dbReference type="NCBI Taxonomy" id="13333"/>
    <lineage>
        <taxon>Eukaryota</taxon>
        <taxon>Viridiplantae</taxon>
        <taxon>Streptophyta</taxon>
        <taxon>Embryophyta</taxon>
        <taxon>Tracheophyta</taxon>
        <taxon>Spermatophyta</taxon>
        <taxon>Magnoliopsida</taxon>
        <taxon>Amborellales</taxon>
        <taxon>Amborellaceae</taxon>
        <taxon>Amborella</taxon>
    </lineage>
</organism>
<feature type="region of interest" description="Disordered" evidence="10">
    <location>
        <begin position="334"/>
        <end position="369"/>
    </location>
</feature>
<evidence type="ECO:0000256" key="1">
    <source>
        <dbReference type="ARBA" id="ARBA00004123"/>
    </source>
</evidence>
<evidence type="ECO:0000256" key="3">
    <source>
        <dbReference type="ARBA" id="ARBA00022705"/>
    </source>
</evidence>
<keyword evidence="5" id="KW-0067">ATP-binding</keyword>
<evidence type="ECO:0000256" key="4">
    <source>
        <dbReference type="ARBA" id="ARBA00022741"/>
    </source>
</evidence>
<evidence type="ECO:0000313" key="12">
    <source>
        <dbReference type="EMBL" id="ERN04662.1"/>
    </source>
</evidence>
<dbReference type="Gene3D" id="3.40.50.300">
    <property type="entry name" value="P-loop containing nucleotide triphosphate hydrolases"/>
    <property type="match status" value="1"/>
</dbReference>
<dbReference type="eggNOG" id="KOG1969">
    <property type="taxonomic scope" value="Eukaryota"/>
</dbReference>
<comment type="subunit">
    <text evidence="2">Heterotetramer of subunits RFC2, RFC3, RFC4 and RFC5 that can form a complex with RFC1.</text>
</comment>
<feature type="domain" description="AAA+ ATPase" evidence="11">
    <location>
        <begin position="394"/>
        <end position="553"/>
    </location>
</feature>
<reference evidence="13" key="1">
    <citation type="journal article" date="2013" name="Science">
        <title>The Amborella genome and the evolution of flowering plants.</title>
        <authorList>
            <consortium name="Amborella Genome Project"/>
        </authorList>
    </citation>
    <scope>NUCLEOTIDE SEQUENCE [LARGE SCALE GENOMIC DNA]</scope>
</reference>
<dbReference type="Proteomes" id="UP000017836">
    <property type="component" value="Unassembled WGS sequence"/>
</dbReference>
<keyword evidence="3" id="KW-0235">DNA replication</keyword>
<keyword evidence="4" id="KW-0547">Nucleotide-binding</keyword>
<evidence type="ECO:0000259" key="11">
    <source>
        <dbReference type="SMART" id="SM00382"/>
    </source>
</evidence>
<feature type="compositionally biased region" description="Basic and acidic residues" evidence="10">
    <location>
        <begin position="352"/>
        <end position="366"/>
    </location>
</feature>
<evidence type="ECO:0000256" key="2">
    <source>
        <dbReference type="ARBA" id="ARBA00011480"/>
    </source>
</evidence>
<evidence type="ECO:0000256" key="7">
    <source>
        <dbReference type="ARBA" id="ARBA00023242"/>
    </source>
</evidence>
<dbReference type="InterPro" id="IPR047854">
    <property type="entry name" value="RFC_lid"/>
</dbReference>
<dbReference type="PANTHER" id="PTHR46765:SF1">
    <property type="entry name" value="P-LOOP CONTAINING NUCLEOSIDE TRIPHOSPHATE HYDROLASES SUPERFAMILY PROTEIN"/>
    <property type="match status" value="1"/>
</dbReference>
<dbReference type="CDD" id="cd18140">
    <property type="entry name" value="HLD_clamp_RFC"/>
    <property type="match status" value="1"/>
</dbReference>
<feature type="region of interest" description="Disordered" evidence="10">
    <location>
        <begin position="494"/>
        <end position="514"/>
    </location>
</feature>
<comment type="subcellular location">
    <subcellularLocation>
        <location evidence="1">Nucleus</location>
    </subcellularLocation>
</comment>
<dbReference type="InterPro" id="IPR003959">
    <property type="entry name" value="ATPase_AAA_core"/>
</dbReference>
<dbReference type="STRING" id="13333.W1P479"/>
<evidence type="ECO:0000256" key="8">
    <source>
        <dbReference type="ARBA" id="ARBA00023306"/>
    </source>
</evidence>
<keyword evidence="6" id="KW-0238">DNA-binding</keyword>
<dbReference type="EMBL" id="KI394182">
    <property type="protein sequence ID" value="ERN04662.1"/>
    <property type="molecule type" value="Genomic_DNA"/>
</dbReference>
<dbReference type="GO" id="GO:0005634">
    <property type="term" value="C:nucleus"/>
    <property type="evidence" value="ECO:0007669"/>
    <property type="project" value="UniProtKB-SubCell"/>
</dbReference>
<gene>
    <name evidence="12" type="ORF">AMTR_s00076p00097050</name>
</gene>
<comment type="similarity">
    <text evidence="9">Belongs to the activator 1 small subunits family. CTF18 subfamily.</text>
</comment>
<dbReference type="InterPro" id="IPR027417">
    <property type="entry name" value="P-loop_NTPase"/>
</dbReference>
<dbReference type="InterPro" id="IPR053016">
    <property type="entry name" value="CTF18-RFC_complex"/>
</dbReference>
<evidence type="ECO:0000256" key="6">
    <source>
        <dbReference type="ARBA" id="ARBA00023125"/>
    </source>
</evidence>